<reference evidence="1 2" key="1">
    <citation type="journal article" date="2016" name="Mol. Biol. Evol.">
        <title>Genome-Wide Survey of Gut Fungi (Harpellales) Reveals the First Horizontally Transferred Ubiquitin Gene from a Mosquito Host.</title>
        <authorList>
            <person name="Wang Y."/>
            <person name="White M.M."/>
            <person name="Kvist S."/>
            <person name="Moncalvo J.M."/>
        </authorList>
    </citation>
    <scope>NUCLEOTIDE SEQUENCE [LARGE SCALE GENOMIC DNA]</scope>
    <source>
        <strain evidence="1 2">ALG-7-W6</strain>
    </source>
</reference>
<accession>A0A1R0H594</accession>
<dbReference type="Proteomes" id="UP000187455">
    <property type="component" value="Unassembled WGS sequence"/>
</dbReference>
<dbReference type="STRING" id="133383.A0A1R0H594"/>
<sequence>MKRPDPYEFNYLVILFSEAWLLGLRNDIFRSEQIIEMDSEITVSLPRIAIINGIFNEISETLDTYQYQSPPKNSLKKGVFQIPGLRRKNSTISEANNNLKSTDFLLLDGPNNNEAKSLIINTILGLYPEVMNPKCAMEDMWWFKDNIYAIRDIKRLFFECSIEYFVDYFLFSQNSKLNVNDLFHEFRISLDKFLIEICKKFVSGDFELSAGKDKNNTALEFDKSDDIDNNDTLTSQLSKNLKDLDLNLSKNYDEPINFNNPLLTSDIRIRRFNNTDCQSLFEKTSAPDISDTETKYFKDSNSFKTKGLNIYESNYESTNADKIHDFYIKLCQISDILQTEKFAKPFRSVFHNVYKMNTDE</sequence>
<evidence type="ECO:0000313" key="2">
    <source>
        <dbReference type="Proteomes" id="UP000187455"/>
    </source>
</evidence>
<dbReference type="EMBL" id="LSSL01000558">
    <property type="protein sequence ID" value="OLY84258.1"/>
    <property type="molecule type" value="Genomic_DNA"/>
</dbReference>
<organism evidence="1 2">
    <name type="scientific">Smittium mucronatum</name>
    <dbReference type="NCBI Taxonomy" id="133383"/>
    <lineage>
        <taxon>Eukaryota</taxon>
        <taxon>Fungi</taxon>
        <taxon>Fungi incertae sedis</taxon>
        <taxon>Zoopagomycota</taxon>
        <taxon>Kickxellomycotina</taxon>
        <taxon>Harpellomycetes</taxon>
        <taxon>Harpellales</taxon>
        <taxon>Legeriomycetaceae</taxon>
        <taxon>Smittium</taxon>
    </lineage>
</organism>
<evidence type="ECO:0000313" key="1">
    <source>
        <dbReference type="EMBL" id="OLY84258.1"/>
    </source>
</evidence>
<keyword evidence="2" id="KW-1185">Reference proteome</keyword>
<gene>
    <name evidence="1" type="ORF">AYI68_g1579</name>
</gene>
<comment type="caution">
    <text evidence="1">The sequence shown here is derived from an EMBL/GenBank/DDBJ whole genome shotgun (WGS) entry which is preliminary data.</text>
</comment>
<name>A0A1R0H594_9FUNG</name>
<dbReference type="AlphaFoldDB" id="A0A1R0H594"/>
<protein>
    <submittedName>
        <fullName evidence="1">Uncharacterized protein</fullName>
    </submittedName>
</protein>
<proteinExistence type="predicted"/>
<dbReference type="OrthoDB" id="10666505at2759"/>